<evidence type="ECO:0000256" key="10">
    <source>
        <dbReference type="ARBA" id="ARBA00042639"/>
    </source>
</evidence>
<keyword evidence="6" id="KW-1015">Disulfide bond</keyword>
<dbReference type="EC" id="1.11.1.24" evidence="2"/>
<dbReference type="GO" id="GO:0005737">
    <property type="term" value="C:cytoplasm"/>
    <property type="evidence" value="ECO:0007669"/>
    <property type="project" value="TreeGrafter"/>
</dbReference>
<evidence type="ECO:0000256" key="1">
    <source>
        <dbReference type="ARBA" id="ARBA00003330"/>
    </source>
</evidence>
<dbReference type="AlphaFoldDB" id="A0A939DHR1"/>
<evidence type="ECO:0000256" key="9">
    <source>
        <dbReference type="ARBA" id="ARBA00038489"/>
    </source>
</evidence>
<keyword evidence="5" id="KW-0560">Oxidoreductase</keyword>
<dbReference type="PANTHER" id="PTHR42801">
    <property type="entry name" value="THIOREDOXIN-DEPENDENT PEROXIDE REDUCTASE"/>
    <property type="match status" value="1"/>
</dbReference>
<dbReference type="Pfam" id="PF00578">
    <property type="entry name" value="AhpC-TSA"/>
    <property type="match status" value="1"/>
</dbReference>
<feature type="chain" id="PRO_5037672654" description="thioredoxin-dependent peroxiredoxin" evidence="12">
    <location>
        <begin position="24"/>
        <end position="176"/>
    </location>
</feature>
<keyword evidence="7" id="KW-0676">Redox-active center</keyword>
<dbReference type="InterPro" id="IPR050924">
    <property type="entry name" value="Peroxiredoxin_BCP/PrxQ"/>
</dbReference>
<evidence type="ECO:0000313" key="15">
    <source>
        <dbReference type="Proteomes" id="UP000664303"/>
    </source>
</evidence>
<comment type="function">
    <text evidence="1">Thiol-specific peroxidase that catalyzes the reduction of hydrogen peroxide and organic hydroperoxides to water and alcohols, respectively. Plays a role in cell protection against oxidative stress by detoxifying peroxides and as sensor of hydrogen peroxide-mediated signaling events.</text>
</comment>
<dbReference type="GO" id="GO:0008379">
    <property type="term" value="F:thioredoxin peroxidase activity"/>
    <property type="evidence" value="ECO:0007669"/>
    <property type="project" value="TreeGrafter"/>
</dbReference>
<dbReference type="SUPFAM" id="SSF52833">
    <property type="entry name" value="Thioredoxin-like"/>
    <property type="match status" value="1"/>
</dbReference>
<dbReference type="InterPro" id="IPR000866">
    <property type="entry name" value="AhpC/TSA"/>
</dbReference>
<keyword evidence="4" id="KW-0049">Antioxidant</keyword>
<reference evidence="14" key="1">
    <citation type="submission" date="2021-02" db="EMBL/GenBank/DDBJ databases">
        <title>PHA producing bacteria isolated from coastal sediment in Guangdong, Shenzhen.</title>
        <authorList>
            <person name="Zheng W."/>
            <person name="Yu S."/>
            <person name="Huang Y."/>
        </authorList>
    </citation>
    <scope>NUCLEOTIDE SEQUENCE</scope>
    <source>
        <strain evidence="14">TN14-10</strain>
    </source>
</reference>
<evidence type="ECO:0000256" key="2">
    <source>
        <dbReference type="ARBA" id="ARBA00013017"/>
    </source>
</evidence>
<organism evidence="14 15">
    <name type="scientific">Parahaliea mediterranea</name>
    <dbReference type="NCBI Taxonomy" id="651086"/>
    <lineage>
        <taxon>Bacteria</taxon>
        <taxon>Pseudomonadati</taxon>
        <taxon>Pseudomonadota</taxon>
        <taxon>Gammaproteobacteria</taxon>
        <taxon>Cellvibrionales</taxon>
        <taxon>Halieaceae</taxon>
        <taxon>Parahaliea</taxon>
    </lineage>
</organism>
<dbReference type="CDD" id="cd03017">
    <property type="entry name" value="PRX_BCP"/>
    <property type="match status" value="1"/>
</dbReference>
<evidence type="ECO:0000256" key="6">
    <source>
        <dbReference type="ARBA" id="ARBA00023157"/>
    </source>
</evidence>
<keyword evidence="3" id="KW-0575">Peroxidase</keyword>
<evidence type="ECO:0000256" key="12">
    <source>
        <dbReference type="SAM" id="SignalP"/>
    </source>
</evidence>
<evidence type="ECO:0000259" key="13">
    <source>
        <dbReference type="PROSITE" id="PS51352"/>
    </source>
</evidence>
<evidence type="ECO:0000256" key="11">
    <source>
        <dbReference type="ARBA" id="ARBA00049091"/>
    </source>
</evidence>
<dbReference type="Gene3D" id="3.40.30.10">
    <property type="entry name" value="Glutaredoxin"/>
    <property type="match status" value="1"/>
</dbReference>
<name>A0A939DHR1_9GAMM</name>
<dbReference type="RefSeq" id="WP_206561522.1">
    <property type="nucleotide sequence ID" value="NZ_JAFKCZ010000012.1"/>
</dbReference>
<sequence length="176" mass="19063">MILMRNALAALVFALLGATGAHALEVGDQAPDFTLRGSDGETYTLSDFRGEQAVVLAWFPKAFTRGCTIECKSLAEKGHLIRRYDVSYFMASVDPLEDNKGFAAETRADFPLLSDPDTTVARAYGVLHPLGYAKRHTFYIGKDGTILKIDTDVKPASSAEDMAATLGELGVALDER</sequence>
<dbReference type="InterPro" id="IPR013766">
    <property type="entry name" value="Thioredoxin_domain"/>
</dbReference>
<evidence type="ECO:0000256" key="7">
    <source>
        <dbReference type="ARBA" id="ARBA00023284"/>
    </source>
</evidence>
<comment type="caution">
    <text evidence="14">The sequence shown here is derived from an EMBL/GenBank/DDBJ whole genome shotgun (WGS) entry which is preliminary data.</text>
</comment>
<keyword evidence="12" id="KW-0732">Signal</keyword>
<protein>
    <recommendedName>
        <fullName evidence="2">thioredoxin-dependent peroxiredoxin</fullName>
        <ecNumber evidence="2">1.11.1.24</ecNumber>
    </recommendedName>
    <alternativeName>
        <fullName evidence="8">Thioredoxin peroxidase</fullName>
    </alternativeName>
    <alternativeName>
        <fullName evidence="10">Thioredoxin-dependent peroxiredoxin Bcp</fullName>
    </alternativeName>
</protein>
<keyword evidence="15" id="KW-1185">Reference proteome</keyword>
<dbReference type="Proteomes" id="UP000664303">
    <property type="component" value="Unassembled WGS sequence"/>
</dbReference>
<dbReference type="GO" id="GO:0034599">
    <property type="term" value="P:cellular response to oxidative stress"/>
    <property type="evidence" value="ECO:0007669"/>
    <property type="project" value="TreeGrafter"/>
</dbReference>
<proteinExistence type="inferred from homology"/>
<dbReference type="GO" id="GO:0045454">
    <property type="term" value="P:cell redox homeostasis"/>
    <property type="evidence" value="ECO:0007669"/>
    <property type="project" value="TreeGrafter"/>
</dbReference>
<accession>A0A939DHR1</accession>
<dbReference type="InterPro" id="IPR036249">
    <property type="entry name" value="Thioredoxin-like_sf"/>
</dbReference>
<evidence type="ECO:0000313" key="14">
    <source>
        <dbReference type="EMBL" id="MBN7798071.1"/>
    </source>
</evidence>
<comment type="similarity">
    <text evidence="9">Belongs to the peroxiredoxin family. BCP/PrxQ subfamily.</text>
</comment>
<dbReference type="PROSITE" id="PS51352">
    <property type="entry name" value="THIOREDOXIN_2"/>
    <property type="match status" value="1"/>
</dbReference>
<evidence type="ECO:0000256" key="4">
    <source>
        <dbReference type="ARBA" id="ARBA00022862"/>
    </source>
</evidence>
<dbReference type="EMBL" id="JAFKCZ010000012">
    <property type="protein sequence ID" value="MBN7798071.1"/>
    <property type="molecule type" value="Genomic_DNA"/>
</dbReference>
<evidence type="ECO:0000256" key="5">
    <source>
        <dbReference type="ARBA" id="ARBA00023002"/>
    </source>
</evidence>
<feature type="signal peptide" evidence="12">
    <location>
        <begin position="1"/>
        <end position="23"/>
    </location>
</feature>
<dbReference type="PANTHER" id="PTHR42801:SF20">
    <property type="entry name" value="ALKYL HYDROPEROXIDE REDUCTASE E"/>
    <property type="match status" value="1"/>
</dbReference>
<evidence type="ECO:0000256" key="8">
    <source>
        <dbReference type="ARBA" id="ARBA00032824"/>
    </source>
</evidence>
<gene>
    <name evidence="14" type="ORF">JYP50_15790</name>
</gene>
<feature type="domain" description="Thioredoxin" evidence="13">
    <location>
        <begin position="24"/>
        <end position="171"/>
    </location>
</feature>
<evidence type="ECO:0000256" key="3">
    <source>
        <dbReference type="ARBA" id="ARBA00022559"/>
    </source>
</evidence>
<comment type="catalytic activity">
    <reaction evidence="11">
        <text>a hydroperoxide + [thioredoxin]-dithiol = an alcohol + [thioredoxin]-disulfide + H2O</text>
        <dbReference type="Rhea" id="RHEA:62620"/>
        <dbReference type="Rhea" id="RHEA-COMP:10698"/>
        <dbReference type="Rhea" id="RHEA-COMP:10700"/>
        <dbReference type="ChEBI" id="CHEBI:15377"/>
        <dbReference type="ChEBI" id="CHEBI:29950"/>
        <dbReference type="ChEBI" id="CHEBI:30879"/>
        <dbReference type="ChEBI" id="CHEBI:35924"/>
        <dbReference type="ChEBI" id="CHEBI:50058"/>
        <dbReference type="EC" id="1.11.1.24"/>
    </reaction>
</comment>